<evidence type="ECO:0000256" key="7">
    <source>
        <dbReference type="ARBA" id="ARBA00022840"/>
    </source>
</evidence>
<dbReference type="InterPro" id="IPR014152">
    <property type="entry name" value="AddA"/>
</dbReference>
<evidence type="ECO:0000256" key="10">
    <source>
        <dbReference type="ARBA" id="ARBA00023235"/>
    </source>
</evidence>
<protein>
    <recommendedName>
        <fullName evidence="13">ATP-dependent helicase/nuclease subunit A</fullName>
        <ecNumber evidence="13">3.1.-.-</ecNumber>
        <ecNumber evidence="13">5.6.2.4</ecNumber>
    </recommendedName>
    <alternativeName>
        <fullName evidence="13">ATP-dependent helicase/nuclease AddA</fullName>
    </alternativeName>
    <alternativeName>
        <fullName evidence="13">DNA 3'-5' helicase AddA</fullName>
    </alternativeName>
</protein>
<keyword evidence="10 13" id="KW-0413">Isomerase</keyword>
<dbReference type="Gene3D" id="3.90.320.10">
    <property type="match status" value="1"/>
</dbReference>
<comment type="cofactor">
    <cofactor evidence="13">
        <name>Mg(2+)</name>
        <dbReference type="ChEBI" id="CHEBI:18420"/>
    </cofactor>
</comment>
<dbReference type="Gene3D" id="3.40.50.300">
    <property type="entry name" value="P-loop containing nucleotide triphosphate hydrolases"/>
    <property type="match status" value="4"/>
</dbReference>
<dbReference type="Proteomes" id="UP000681290">
    <property type="component" value="Unassembled WGS sequence"/>
</dbReference>
<evidence type="ECO:0000256" key="8">
    <source>
        <dbReference type="ARBA" id="ARBA00023125"/>
    </source>
</evidence>
<dbReference type="SUPFAM" id="SSF52540">
    <property type="entry name" value="P-loop containing nucleoside triphosphate hydrolases"/>
    <property type="match status" value="1"/>
</dbReference>
<dbReference type="HAMAP" id="MF_01451">
    <property type="entry name" value="AddA"/>
    <property type="match status" value="1"/>
</dbReference>
<name>A0ABQ4MP52_9BACL</name>
<comment type="function">
    <text evidence="13">The heterodimer acts as both an ATP-dependent DNA helicase and an ATP-dependent, dual-direction single-stranded exonuclease. Recognizes the chi site generating a DNA molecule suitable for the initiation of homologous recombination. The AddA nuclease domain is required for chi fragment generation; this subunit has the helicase and 3' -&gt; 5' nuclease activities.</text>
</comment>
<dbReference type="InterPro" id="IPR014017">
    <property type="entry name" value="DNA_helicase_UvrD-like_C"/>
</dbReference>
<evidence type="ECO:0000259" key="15">
    <source>
        <dbReference type="PROSITE" id="PS51198"/>
    </source>
</evidence>
<keyword evidence="8 13" id="KW-0238">DNA-binding</keyword>
<comment type="similarity">
    <text evidence="13">Belongs to the helicase family. AddA subfamily.</text>
</comment>
<keyword evidence="9 13" id="KW-0234">DNA repair</keyword>
<evidence type="ECO:0000256" key="12">
    <source>
        <dbReference type="ARBA" id="ARBA00048988"/>
    </source>
</evidence>
<keyword evidence="18" id="KW-1185">Reference proteome</keyword>
<evidence type="ECO:0000256" key="4">
    <source>
        <dbReference type="ARBA" id="ARBA00022801"/>
    </source>
</evidence>
<evidence type="ECO:0000256" key="9">
    <source>
        <dbReference type="ARBA" id="ARBA00023204"/>
    </source>
</evidence>
<comment type="catalytic activity">
    <reaction evidence="11 13">
        <text>Couples ATP hydrolysis with the unwinding of duplex DNA by translocating in the 3'-5' direction.</text>
        <dbReference type="EC" id="5.6.2.4"/>
    </reaction>
</comment>
<feature type="domain" description="UvrD-like helicase C-terminal" evidence="16">
    <location>
        <begin position="530"/>
        <end position="915"/>
    </location>
</feature>
<comment type="subunit">
    <text evidence="13">Heterodimer of AddA and AddB/RexB.</text>
</comment>
<dbReference type="InterPro" id="IPR014016">
    <property type="entry name" value="UvrD-like_ATP-bd"/>
</dbReference>
<dbReference type="EC" id="3.1.-.-" evidence="13"/>
<dbReference type="NCBIfam" id="TIGR02785">
    <property type="entry name" value="addA_Gpos"/>
    <property type="match status" value="1"/>
</dbReference>
<organism evidence="17 18">
    <name type="scientific">Paenibacillus woosongensis</name>
    <dbReference type="NCBI Taxonomy" id="307580"/>
    <lineage>
        <taxon>Bacteria</taxon>
        <taxon>Bacillati</taxon>
        <taxon>Bacillota</taxon>
        <taxon>Bacilli</taxon>
        <taxon>Bacillales</taxon>
        <taxon>Paenibacillaceae</taxon>
        <taxon>Paenibacillus</taxon>
    </lineage>
</organism>
<evidence type="ECO:0000256" key="13">
    <source>
        <dbReference type="HAMAP-Rule" id="MF_01451"/>
    </source>
</evidence>
<evidence type="ECO:0000256" key="2">
    <source>
        <dbReference type="ARBA" id="ARBA00022741"/>
    </source>
</evidence>
<reference evidence="17 18" key="1">
    <citation type="submission" date="2021-03" db="EMBL/GenBank/DDBJ databases">
        <title>Antimicrobial resistance genes in bacteria isolated from Japanese honey, and their potential for conferring macrolide and lincosamide resistance in the American foulbrood pathogen Paenibacillus larvae.</title>
        <authorList>
            <person name="Okamoto M."/>
            <person name="Kumagai M."/>
            <person name="Kanamori H."/>
            <person name="Takamatsu D."/>
        </authorList>
    </citation>
    <scope>NUCLEOTIDE SEQUENCE [LARGE SCALE GENOMIC DNA]</scope>
    <source>
        <strain evidence="17 18">J15TS10</strain>
    </source>
</reference>
<dbReference type="EMBL" id="BOSM01000002">
    <property type="protein sequence ID" value="GIP57734.1"/>
    <property type="molecule type" value="Genomic_DNA"/>
</dbReference>
<keyword evidence="6 13" id="KW-0269">Exonuclease</keyword>
<dbReference type="InterPro" id="IPR011604">
    <property type="entry name" value="PDDEXK-like_dom_sf"/>
</dbReference>
<proteinExistence type="inferred from homology"/>
<dbReference type="InterPro" id="IPR038726">
    <property type="entry name" value="PDDEXK_AddAB-type"/>
</dbReference>
<evidence type="ECO:0000313" key="18">
    <source>
        <dbReference type="Proteomes" id="UP000681290"/>
    </source>
</evidence>
<evidence type="ECO:0000256" key="11">
    <source>
        <dbReference type="ARBA" id="ARBA00034617"/>
    </source>
</evidence>
<dbReference type="InterPro" id="IPR027417">
    <property type="entry name" value="P-loop_NTPase"/>
</dbReference>
<dbReference type="EC" id="5.6.2.4" evidence="13"/>
<gene>
    <name evidence="13" type="primary">addA</name>
    <name evidence="17" type="ORF">J15TS10_15480</name>
</gene>
<dbReference type="PANTHER" id="PTHR11070">
    <property type="entry name" value="UVRD / RECB / PCRA DNA HELICASE FAMILY MEMBER"/>
    <property type="match status" value="1"/>
</dbReference>
<keyword evidence="3 13" id="KW-0227">DNA damage</keyword>
<evidence type="ECO:0000256" key="5">
    <source>
        <dbReference type="ARBA" id="ARBA00022806"/>
    </source>
</evidence>
<accession>A0ABQ4MP52</accession>
<comment type="caution">
    <text evidence="17">The sequence shown here is derived from an EMBL/GenBank/DDBJ whole genome shotgun (WGS) entry which is preliminary data.</text>
</comment>
<evidence type="ECO:0000259" key="16">
    <source>
        <dbReference type="PROSITE" id="PS51217"/>
    </source>
</evidence>
<dbReference type="PANTHER" id="PTHR11070:SF48">
    <property type="entry name" value="ATP-DEPENDENT HELICASE_NUCLEASE SUBUNIT A"/>
    <property type="match status" value="1"/>
</dbReference>
<dbReference type="RefSeq" id="WP_213590157.1">
    <property type="nucleotide sequence ID" value="NZ_BOSM01000002.1"/>
</dbReference>
<evidence type="ECO:0000256" key="1">
    <source>
        <dbReference type="ARBA" id="ARBA00022722"/>
    </source>
</evidence>
<keyword evidence="4 13" id="KW-0378">Hydrolase</keyword>
<dbReference type="SUPFAM" id="SSF52980">
    <property type="entry name" value="Restriction endonuclease-like"/>
    <property type="match status" value="1"/>
</dbReference>
<feature type="domain" description="UvrD-like helicase ATP-binding" evidence="15">
    <location>
        <begin position="9"/>
        <end position="484"/>
    </location>
</feature>
<evidence type="ECO:0000313" key="17">
    <source>
        <dbReference type="EMBL" id="GIP57734.1"/>
    </source>
</evidence>
<evidence type="ECO:0000256" key="14">
    <source>
        <dbReference type="PROSITE-ProRule" id="PRU00560"/>
    </source>
</evidence>
<keyword evidence="2 13" id="KW-0547">Nucleotide-binding</keyword>
<dbReference type="Pfam" id="PF13361">
    <property type="entry name" value="UvrD_C"/>
    <property type="match status" value="1"/>
</dbReference>
<evidence type="ECO:0000256" key="3">
    <source>
        <dbReference type="ARBA" id="ARBA00022763"/>
    </source>
</evidence>
<dbReference type="PROSITE" id="PS51217">
    <property type="entry name" value="UVRD_HELICASE_CTER"/>
    <property type="match status" value="1"/>
</dbReference>
<keyword evidence="1 13" id="KW-0540">Nuclease</keyword>
<keyword evidence="5 13" id="KW-0347">Helicase</keyword>
<dbReference type="Pfam" id="PF00580">
    <property type="entry name" value="UvrD-helicase"/>
    <property type="match status" value="1"/>
</dbReference>
<feature type="binding site" evidence="14">
    <location>
        <begin position="30"/>
        <end position="37"/>
    </location>
    <ligand>
        <name>ATP</name>
        <dbReference type="ChEBI" id="CHEBI:30616"/>
    </ligand>
</feature>
<dbReference type="PROSITE" id="PS51198">
    <property type="entry name" value="UVRD_HELICASE_ATP_BIND"/>
    <property type="match status" value="1"/>
</dbReference>
<dbReference type="Pfam" id="PF12705">
    <property type="entry name" value="PDDEXK_1"/>
    <property type="match status" value="1"/>
</dbReference>
<dbReference type="Gene3D" id="1.10.274.50">
    <property type="match status" value="1"/>
</dbReference>
<dbReference type="InterPro" id="IPR011335">
    <property type="entry name" value="Restrct_endonuc-II-like"/>
</dbReference>
<comment type="catalytic activity">
    <reaction evidence="12 13">
        <text>ATP + H2O = ADP + phosphate + H(+)</text>
        <dbReference type="Rhea" id="RHEA:13065"/>
        <dbReference type="ChEBI" id="CHEBI:15377"/>
        <dbReference type="ChEBI" id="CHEBI:15378"/>
        <dbReference type="ChEBI" id="CHEBI:30616"/>
        <dbReference type="ChEBI" id="CHEBI:43474"/>
        <dbReference type="ChEBI" id="CHEBI:456216"/>
        <dbReference type="EC" id="5.6.2.4"/>
    </reaction>
</comment>
<keyword evidence="7 13" id="KW-0067">ATP-binding</keyword>
<sequence length="1397" mass="156241">MSIPKPPGSYWSDDQWKAISLSGSNMLIAAAAGSGKTAVLVERIIRKLCSTDQPLSVDRLLVATFTKAAATEMRQRIREALEKELSRNPANEHLGRQLAMLGRASITTLHSFCMEVIQRYYTLIPLDPGFRIASESETALLRQEVLEELFEEKYALEREGSPFLRLVDWFGGERSDDAVFFLVQKLYDFSRSHPWPDFWLRQAAEAFAAPSVEALEKSLWVSSILSDAKLTLEGAGELLRQAEAIALSPGGPQPYAATLEEDIAMVELMLAYVHEGQWSLLHGKFDAIAFGKLKPCKKDQTDPTLQERVKTLREEAKKTLIELRTQLFGRSPEAFLDEMNQMAPLMAELSSFVMEFAERYRKEKTAKGWLDFSDLEHYCLQILRHPDSTWDKVVPSAAALEYQQQFEEVLLDEYQDTNTVQEDIVRLISRQEPGNRFMVGDVKQSIYRFRLAEPGLFLQKYRSYGGDASAEGLRIDLARNFRSRREVIDAVNYVFRQVMNETVAEIAYDSRSELVYGEGYPDNDGEDYRPELLLIDRSGDAAAEGETPAAEGESDGARIDEELADLEAVRLEARAIAAKIREMRQKPLRIYDKHLKGLRPVEYRDMVILLRSTLTWAPAMMEELRMEGIPAYGEVSQGYFDASEVETMMSLLQVIDNPMQDIPLAAVLRSPLCNLSEEELAEIRLAAPKGNFYEAVQAYIGPEETDMAGVVATAEISAEAGAEAASWASAEASTAAMAEAAEETMAEIRNSGLLAPEVLADEPKGPLAAASSAEKGGEAGTAPGELWTAEHSAAQAGVKHATLRDRLIVYTGQLEAWRNKAREGELGDLIRDIYRQTGFLDWVGGLPGGAQRQGNLRALLDRARQFEKSSAARGLFRFLRYITRLRENGGDLGAAASAGEQEDAVRIMTIHKSKGLEFPVVFVAGLSKMFNRQDLNTPFLMHKEMGYGPKFVDENTRVSYPTLPNLAIRRRAQLELLAEEIRVLYVALTRPKDKLILISSVKDLAKSVESWGGILANGTEQLPDYLIARGRSYLDWIGPSLIRHPAAAQLRDFAGLPEPAADYGQGSGSDWVISFIAAEQFVTAFAQAAAAKAWAPEEKAMLQALVAGGPVPVRPAEDTGFEDAVKARLDWRYPYEMAGRISAKTSVTEMKTLLAMQEEPPMDWFAAEEARMERRNVLEEKAEYKLHLRRPKFMEEKRMTPTERGTAYHMLMQHLPFDQEAGEETVRRTLQQLVELQIMSREQSAEMDTARVAGFLHSPLGALLRQADWIRREMPFSYGLSVEEAYPRFASATAGVTDEAEADGKRLAIEELAGETVLIQGIIDCLFAVGDKLYLLDYKSDRVLEHQGGVLALAETYRFQLELYAKAIEQIMGRKVDEKWLYFFDHGEAVKLQESSQ</sequence>
<evidence type="ECO:0000256" key="6">
    <source>
        <dbReference type="ARBA" id="ARBA00022839"/>
    </source>
</evidence>
<dbReference type="InterPro" id="IPR000212">
    <property type="entry name" value="DNA_helicase_UvrD/REP"/>
</dbReference>